<keyword evidence="2" id="KW-1185">Reference proteome</keyword>
<protein>
    <submittedName>
        <fullName evidence="1">Uncharacterized protein</fullName>
    </submittedName>
</protein>
<feature type="non-terminal residue" evidence="1">
    <location>
        <position position="1"/>
    </location>
</feature>
<gene>
    <name evidence="1" type="ORF">IE53DRAFT_372229</name>
</gene>
<evidence type="ECO:0000313" key="1">
    <source>
        <dbReference type="EMBL" id="PWN46581.1"/>
    </source>
</evidence>
<reference evidence="1 2" key="1">
    <citation type="journal article" date="2018" name="Mol. Biol. Evol.">
        <title>Broad Genomic Sampling Reveals a Smut Pathogenic Ancestry of the Fungal Clade Ustilaginomycotina.</title>
        <authorList>
            <person name="Kijpornyongpan T."/>
            <person name="Mondo S.J."/>
            <person name="Barry K."/>
            <person name="Sandor L."/>
            <person name="Lee J."/>
            <person name="Lipzen A."/>
            <person name="Pangilinan J."/>
            <person name="LaButti K."/>
            <person name="Hainaut M."/>
            <person name="Henrissat B."/>
            <person name="Grigoriev I.V."/>
            <person name="Spatafora J.W."/>
            <person name="Aime M.C."/>
        </authorList>
    </citation>
    <scope>NUCLEOTIDE SEQUENCE [LARGE SCALE GENOMIC DNA]</scope>
    <source>
        <strain evidence="1 2">SA 807</strain>
    </source>
</reference>
<organism evidence="1 2">
    <name type="scientific">Violaceomyces palustris</name>
    <dbReference type="NCBI Taxonomy" id="1673888"/>
    <lineage>
        <taxon>Eukaryota</taxon>
        <taxon>Fungi</taxon>
        <taxon>Dikarya</taxon>
        <taxon>Basidiomycota</taxon>
        <taxon>Ustilaginomycotina</taxon>
        <taxon>Ustilaginomycetes</taxon>
        <taxon>Violaceomycetales</taxon>
        <taxon>Violaceomycetaceae</taxon>
        <taxon>Violaceomyces</taxon>
    </lineage>
</organism>
<dbReference type="EMBL" id="KZ820873">
    <property type="protein sequence ID" value="PWN46581.1"/>
    <property type="molecule type" value="Genomic_DNA"/>
</dbReference>
<evidence type="ECO:0000313" key="2">
    <source>
        <dbReference type="Proteomes" id="UP000245626"/>
    </source>
</evidence>
<sequence length="108" mass="12088">TSKISSLFGSRTSYEATFEDTERGVKSRTLARMGVKTEGEFQAHDSSSPSSRGEARCTLTEVSSFTSPFYVYPLVLWSYDEAHKEIPTLLRRRLEEKRLDAAAGTAMD</sequence>
<accession>A0ACD0NL94</accession>
<dbReference type="Proteomes" id="UP000245626">
    <property type="component" value="Unassembled WGS sequence"/>
</dbReference>
<proteinExistence type="predicted"/>
<name>A0ACD0NL94_9BASI</name>